<reference evidence="7 8" key="1">
    <citation type="submission" date="2018-09" db="EMBL/GenBank/DDBJ databases">
        <title>Marinorhizobium profundi gen. nov., sp. nov., isolated from a deep-sea sediment sample from the New Britain Trench and proposal of Marinorhizobiaceae fam. nov. in the order Rhizobiales of the class Alphaproteobacteria.</title>
        <authorList>
            <person name="Cao J."/>
        </authorList>
    </citation>
    <scope>NUCLEOTIDE SEQUENCE [LARGE SCALE GENOMIC DNA]</scope>
    <source>
        <strain evidence="7 8">WS11</strain>
    </source>
</reference>
<keyword evidence="5" id="KW-0998">Cell outer membrane</keyword>
<evidence type="ECO:0000313" key="7">
    <source>
        <dbReference type="EMBL" id="AZN70734.1"/>
    </source>
</evidence>
<evidence type="ECO:0000256" key="5">
    <source>
        <dbReference type="ARBA" id="ARBA00023237"/>
    </source>
</evidence>
<keyword evidence="4" id="KW-0472">Membrane</keyword>
<dbReference type="RefSeq" id="WP_126008288.1">
    <property type="nucleotide sequence ID" value="NZ_CP032509.1"/>
</dbReference>
<evidence type="ECO:0000313" key="8">
    <source>
        <dbReference type="Proteomes" id="UP000268192"/>
    </source>
</evidence>
<keyword evidence="3 6" id="KW-0732">Signal</keyword>
<dbReference type="KEGG" id="abaw:D5400_05090"/>
<feature type="signal peptide" evidence="6">
    <location>
        <begin position="1"/>
        <end position="23"/>
    </location>
</feature>
<dbReference type="InterPro" id="IPR010583">
    <property type="entry name" value="MipA"/>
</dbReference>
<dbReference type="PANTHER" id="PTHR38776:SF1">
    <property type="entry name" value="MLTA-INTERACTING PROTEIN-RELATED"/>
    <property type="match status" value="1"/>
</dbReference>
<dbReference type="EMBL" id="CP032509">
    <property type="protein sequence ID" value="AZN70734.1"/>
    <property type="molecule type" value="Genomic_DNA"/>
</dbReference>
<dbReference type="OrthoDB" id="5462484at2"/>
<evidence type="ECO:0000256" key="4">
    <source>
        <dbReference type="ARBA" id="ARBA00023136"/>
    </source>
</evidence>
<name>A0A3Q8XNU5_9HYPH</name>
<evidence type="ECO:0000256" key="3">
    <source>
        <dbReference type="ARBA" id="ARBA00022729"/>
    </source>
</evidence>
<dbReference type="Pfam" id="PF06629">
    <property type="entry name" value="MipA"/>
    <property type="match status" value="1"/>
</dbReference>
<gene>
    <name evidence="7" type="ORF">D5400_05090</name>
</gene>
<comment type="similarity">
    <text evidence="2">Belongs to the MipA/OmpV family.</text>
</comment>
<dbReference type="GO" id="GO:0009279">
    <property type="term" value="C:cell outer membrane"/>
    <property type="evidence" value="ECO:0007669"/>
    <property type="project" value="UniProtKB-SubCell"/>
</dbReference>
<keyword evidence="8" id="KW-1185">Reference proteome</keyword>
<evidence type="ECO:0000256" key="6">
    <source>
        <dbReference type="SAM" id="SignalP"/>
    </source>
</evidence>
<accession>A0A3Q8XNU5</accession>
<evidence type="ECO:0000256" key="2">
    <source>
        <dbReference type="ARBA" id="ARBA00005722"/>
    </source>
</evidence>
<proteinExistence type="inferred from homology"/>
<protein>
    <submittedName>
        <fullName evidence="7">MipA/OmpV family protein</fullName>
    </submittedName>
</protein>
<evidence type="ECO:0000256" key="1">
    <source>
        <dbReference type="ARBA" id="ARBA00004442"/>
    </source>
</evidence>
<feature type="chain" id="PRO_5018664420" evidence="6">
    <location>
        <begin position="24"/>
        <end position="286"/>
    </location>
</feature>
<sequence>MTLKLAVALGTAFSGLSASIALAADATMGAVPMGQDPVIQESGGLPFGIVAGGYAFISPVYEGSDEYRVVGFPIVYPRFYGDGPGLGDRFTLRGLDDVRFAVIQHQGFEFGPLAGYTFGRDQDDADLINGIGDVDGGLIVGGYAGYKFEPFFIDAAFATQVTGQDDAGYQIKVAAGVDHTITDRLDMTATLSTAYASDDYMDTYFSVTPAQAASSVAGLAPYDADGGFKNVALDLAFDYRLTERATFTGSVGYSRLIGDAADSSITASENQFRGGVGLTYTFGRIQ</sequence>
<dbReference type="PANTHER" id="PTHR38776">
    <property type="entry name" value="MLTA-INTERACTING PROTEIN-RELATED"/>
    <property type="match status" value="1"/>
</dbReference>
<dbReference type="AlphaFoldDB" id="A0A3Q8XNU5"/>
<comment type="subcellular location">
    <subcellularLocation>
        <location evidence="1">Cell outer membrane</location>
    </subcellularLocation>
</comment>
<dbReference type="Proteomes" id="UP000268192">
    <property type="component" value="Chromosome"/>
</dbReference>
<organism evidence="7 8">
    <name type="scientific">Georhizobium profundi</name>
    <dbReference type="NCBI Taxonomy" id="2341112"/>
    <lineage>
        <taxon>Bacteria</taxon>
        <taxon>Pseudomonadati</taxon>
        <taxon>Pseudomonadota</taxon>
        <taxon>Alphaproteobacteria</taxon>
        <taxon>Hyphomicrobiales</taxon>
        <taxon>Rhizobiaceae</taxon>
        <taxon>Georhizobium</taxon>
    </lineage>
</organism>